<reference evidence="1 2" key="1">
    <citation type="submission" date="2016-08" db="EMBL/GenBank/DDBJ databases">
        <title>Draft genome sequence of Candidatus Piscirickettsia litoralis, from seawater.</title>
        <authorList>
            <person name="Wan X."/>
            <person name="Lee A.J."/>
            <person name="Hou S."/>
            <person name="Donachie S.P."/>
        </authorList>
    </citation>
    <scope>NUCLEOTIDE SEQUENCE [LARGE SCALE GENOMIC DNA]</scope>
    <source>
        <strain evidence="1 2">Y2</strain>
    </source>
</reference>
<dbReference type="Proteomes" id="UP000094329">
    <property type="component" value="Unassembled WGS sequence"/>
</dbReference>
<evidence type="ECO:0000313" key="2">
    <source>
        <dbReference type="Proteomes" id="UP000094329"/>
    </source>
</evidence>
<sequence length="129" mass="13990">MGSKNEFKILSPTAILGYGFPEASFEKGISYNPDLIAVDGGSVDPEPYYLGSGDSFTSRIAVKNDLSCILKEAIPKKIPVVIGSCGGAGAQPHLDWCYNIVKEVLFELNLNAKIALISADIEKEYIYKK</sequence>
<organism evidence="1 2">
    <name type="scientific">Piscirickettsia litoralis</name>
    <dbReference type="NCBI Taxonomy" id="1891921"/>
    <lineage>
        <taxon>Bacteria</taxon>
        <taxon>Pseudomonadati</taxon>
        <taxon>Pseudomonadota</taxon>
        <taxon>Gammaproteobacteria</taxon>
        <taxon>Thiotrichales</taxon>
        <taxon>Piscirickettsiaceae</taxon>
        <taxon>Piscirickettsia</taxon>
    </lineage>
</organism>
<accession>A0ABX2ZZV3</accession>
<dbReference type="EMBL" id="MDTU01000001">
    <property type="protein sequence ID" value="ODN41763.1"/>
    <property type="molecule type" value="Genomic_DNA"/>
</dbReference>
<evidence type="ECO:0000313" key="1">
    <source>
        <dbReference type="EMBL" id="ODN41763.1"/>
    </source>
</evidence>
<evidence type="ECO:0008006" key="3">
    <source>
        <dbReference type="Google" id="ProtNLM"/>
    </source>
</evidence>
<proteinExistence type="predicted"/>
<name>A0ABX2ZZV3_9GAMM</name>
<comment type="caution">
    <text evidence="1">The sequence shown here is derived from an EMBL/GenBank/DDBJ whole genome shotgun (WGS) entry which is preliminary data.</text>
</comment>
<protein>
    <recommendedName>
        <fullName evidence="3">3-methylaspartate ammonia-lyase</fullName>
    </recommendedName>
</protein>
<keyword evidence="2" id="KW-1185">Reference proteome</keyword>
<gene>
    <name evidence="1" type="ORF">BGC07_00655</name>
</gene>